<protein>
    <submittedName>
        <fullName evidence="2">Uncharacterized protein</fullName>
    </submittedName>
</protein>
<gene>
    <name evidence="2" type="ORF">GE061_017958</name>
</gene>
<name>A0A8S9XCG3_APOLU</name>
<proteinExistence type="predicted"/>
<evidence type="ECO:0000313" key="3">
    <source>
        <dbReference type="Proteomes" id="UP000466442"/>
    </source>
</evidence>
<organism evidence="2 3">
    <name type="scientific">Apolygus lucorum</name>
    <name type="common">Small green plant bug</name>
    <name type="synonym">Lygocoris lucorum</name>
    <dbReference type="NCBI Taxonomy" id="248454"/>
    <lineage>
        <taxon>Eukaryota</taxon>
        <taxon>Metazoa</taxon>
        <taxon>Ecdysozoa</taxon>
        <taxon>Arthropoda</taxon>
        <taxon>Hexapoda</taxon>
        <taxon>Insecta</taxon>
        <taxon>Pterygota</taxon>
        <taxon>Neoptera</taxon>
        <taxon>Paraneoptera</taxon>
        <taxon>Hemiptera</taxon>
        <taxon>Heteroptera</taxon>
        <taxon>Panheteroptera</taxon>
        <taxon>Cimicomorpha</taxon>
        <taxon>Miridae</taxon>
        <taxon>Mirini</taxon>
        <taxon>Apolygus</taxon>
    </lineage>
</organism>
<keyword evidence="3" id="KW-1185">Reference proteome</keyword>
<comment type="caution">
    <text evidence="2">The sequence shown here is derived from an EMBL/GenBank/DDBJ whole genome shotgun (WGS) entry which is preliminary data.</text>
</comment>
<evidence type="ECO:0000313" key="2">
    <source>
        <dbReference type="EMBL" id="KAF6206722.1"/>
    </source>
</evidence>
<dbReference type="EMBL" id="WIXP02000008">
    <property type="protein sequence ID" value="KAF6206722.1"/>
    <property type="molecule type" value="Genomic_DNA"/>
</dbReference>
<keyword evidence="1" id="KW-0732">Signal</keyword>
<evidence type="ECO:0000256" key="1">
    <source>
        <dbReference type="SAM" id="SignalP"/>
    </source>
</evidence>
<dbReference type="OrthoDB" id="6595291at2759"/>
<dbReference type="AlphaFoldDB" id="A0A8S9XCG3"/>
<sequence>MRLTVILFGVFLLCHQGLSAVEDSIPGLSQVKSLYQFVAGNSDGAWRTQENFLNTGVVASQIKSAVQAAQGDLGAARETQDEFAKNVKELAEVIGMAIRG</sequence>
<feature type="signal peptide" evidence="1">
    <location>
        <begin position="1"/>
        <end position="19"/>
    </location>
</feature>
<accession>A0A8S9XCG3</accession>
<reference evidence="2" key="1">
    <citation type="journal article" date="2021" name="Mol. Ecol. Resour.">
        <title>Apolygus lucorum genome provides insights into omnivorousness and mesophyll feeding.</title>
        <authorList>
            <person name="Liu Y."/>
            <person name="Liu H."/>
            <person name="Wang H."/>
            <person name="Huang T."/>
            <person name="Liu B."/>
            <person name="Yang B."/>
            <person name="Yin L."/>
            <person name="Li B."/>
            <person name="Zhang Y."/>
            <person name="Zhang S."/>
            <person name="Jiang F."/>
            <person name="Zhang X."/>
            <person name="Ren Y."/>
            <person name="Wang B."/>
            <person name="Wang S."/>
            <person name="Lu Y."/>
            <person name="Wu K."/>
            <person name="Fan W."/>
            <person name="Wang G."/>
        </authorList>
    </citation>
    <scope>NUCLEOTIDE SEQUENCE</scope>
    <source>
        <strain evidence="2">12Hb</strain>
    </source>
</reference>
<feature type="chain" id="PRO_5035827730" evidence="1">
    <location>
        <begin position="20"/>
        <end position="100"/>
    </location>
</feature>
<dbReference type="Proteomes" id="UP000466442">
    <property type="component" value="Unassembled WGS sequence"/>
</dbReference>